<accession>A0ABX9RBM7</accession>
<dbReference type="EMBL" id="RAZS01000003">
    <property type="protein sequence ID" value="RKN20850.1"/>
    <property type="molecule type" value="Genomic_DNA"/>
</dbReference>
<name>A0ABX9RBM7_9ACTN</name>
<evidence type="ECO:0000313" key="2">
    <source>
        <dbReference type="Proteomes" id="UP000271548"/>
    </source>
</evidence>
<gene>
    <name evidence="1" type="ORF">D7147_08460</name>
</gene>
<organism evidence="1 2">
    <name type="scientific">Micromonospora musae</name>
    <dbReference type="NCBI Taxonomy" id="1894970"/>
    <lineage>
        <taxon>Bacteria</taxon>
        <taxon>Bacillati</taxon>
        <taxon>Actinomycetota</taxon>
        <taxon>Actinomycetes</taxon>
        <taxon>Micromonosporales</taxon>
        <taxon>Micromonosporaceae</taxon>
        <taxon>Micromonospora</taxon>
    </lineage>
</organism>
<protein>
    <submittedName>
        <fullName evidence="1">Uncharacterized protein</fullName>
    </submittedName>
</protein>
<reference evidence="1 2" key="1">
    <citation type="submission" date="2018-09" db="EMBL/GenBank/DDBJ databases">
        <title>Micromonospora sp. nov. MS1-9, isolated from a root of Musa sp.</title>
        <authorList>
            <person name="Kuncharoen N."/>
            <person name="Kudo T."/>
            <person name="Ohkuma M."/>
            <person name="Yuki M."/>
            <person name="Tanasupawat S."/>
        </authorList>
    </citation>
    <scope>NUCLEOTIDE SEQUENCE [LARGE SCALE GENOMIC DNA]</scope>
    <source>
        <strain evidence="1 2">NGC1-4</strain>
    </source>
</reference>
<dbReference type="RefSeq" id="WP_120675463.1">
    <property type="nucleotide sequence ID" value="NZ_RAZS01000003.1"/>
</dbReference>
<comment type="caution">
    <text evidence="1">The sequence shown here is derived from an EMBL/GenBank/DDBJ whole genome shotgun (WGS) entry which is preliminary data.</text>
</comment>
<keyword evidence="2" id="KW-1185">Reference proteome</keyword>
<proteinExistence type="predicted"/>
<evidence type="ECO:0000313" key="1">
    <source>
        <dbReference type="EMBL" id="RKN20850.1"/>
    </source>
</evidence>
<dbReference type="Proteomes" id="UP000271548">
    <property type="component" value="Unassembled WGS sequence"/>
</dbReference>
<sequence>MSGTLKLKDGHDDAVVVVRQLLAGSDLPAECEWAGFQWDDGRVWYRVTIVAWPPGDLVKVVIGCAQQLATFAVPKRPAPTVSRYLDLSEAQRSRGWSVYPGDPNRDRDVWIHLARTVRQVCDAFEVRELHREHDRTFGLLVVRPVPA</sequence>